<protein>
    <submittedName>
        <fullName evidence="2">Uncharacterized protein</fullName>
    </submittedName>
</protein>
<sequence length="113" mass="12657">MSNSNRYKSHSEGSNRHIQEPVQTVLHCVQGQKLGNAGRNPPRSDELLEHPQNIPQRGGNSEILQWMKSTIIQTSDEKYKGIPSQKEGFKQGRSPSGFYQKAISQPTSPRGDK</sequence>
<accession>A0A9Q3GCU7</accession>
<gene>
    <name evidence="2" type="ORF">O181_002429</name>
</gene>
<dbReference type="EMBL" id="AVOT02000401">
    <property type="protein sequence ID" value="MBW0462714.1"/>
    <property type="molecule type" value="Genomic_DNA"/>
</dbReference>
<name>A0A9Q3GCU7_9BASI</name>
<evidence type="ECO:0000256" key="1">
    <source>
        <dbReference type="SAM" id="MobiDB-lite"/>
    </source>
</evidence>
<feature type="region of interest" description="Disordered" evidence="1">
    <location>
        <begin position="1"/>
        <end position="61"/>
    </location>
</feature>
<dbReference type="AlphaFoldDB" id="A0A9Q3GCU7"/>
<keyword evidence="3" id="KW-1185">Reference proteome</keyword>
<proteinExistence type="predicted"/>
<dbReference type="Proteomes" id="UP000765509">
    <property type="component" value="Unassembled WGS sequence"/>
</dbReference>
<evidence type="ECO:0000313" key="3">
    <source>
        <dbReference type="Proteomes" id="UP000765509"/>
    </source>
</evidence>
<feature type="compositionally biased region" description="Basic and acidic residues" evidence="1">
    <location>
        <begin position="9"/>
        <end position="19"/>
    </location>
</feature>
<organism evidence="2 3">
    <name type="scientific">Austropuccinia psidii MF-1</name>
    <dbReference type="NCBI Taxonomy" id="1389203"/>
    <lineage>
        <taxon>Eukaryota</taxon>
        <taxon>Fungi</taxon>
        <taxon>Dikarya</taxon>
        <taxon>Basidiomycota</taxon>
        <taxon>Pucciniomycotina</taxon>
        <taxon>Pucciniomycetes</taxon>
        <taxon>Pucciniales</taxon>
        <taxon>Sphaerophragmiaceae</taxon>
        <taxon>Austropuccinia</taxon>
    </lineage>
</organism>
<evidence type="ECO:0000313" key="2">
    <source>
        <dbReference type="EMBL" id="MBW0462714.1"/>
    </source>
</evidence>
<feature type="region of interest" description="Disordered" evidence="1">
    <location>
        <begin position="74"/>
        <end position="113"/>
    </location>
</feature>
<comment type="caution">
    <text evidence="2">The sequence shown here is derived from an EMBL/GenBank/DDBJ whole genome shotgun (WGS) entry which is preliminary data.</text>
</comment>
<feature type="compositionally biased region" description="Polar residues" evidence="1">
    <location>
        <begin position="102"/>
        <end position="113"/>
    </location>
</feature>
<reference evidence="2" key="1">
    <citation type="submission" date="2021-03" db="EMBL/GenBank/DDBJ databases">
        <title>Draft genome sequence of rust myrtle Austropuccinia psidii MF-1, a brazilian biotype.</title>
        <authorList>
            <person name="Quecine M.C."/>
            <person name="Pachon D.M.R."/>
            <person name="Bonatelli M.L."/>
            <person name="Correr F.H."/>
            <person name="Franceschini L.M."/>
            <person name="Leite T.F."/>
            <person name="Margarido G.R.A."/>
            <person name="Almeida C.A."/>
            <person name="Ferrarezi J.A."/>
            <person name="Labate C.A."/>
        </authorList>
    </citation>
    <scope>NUCLEOTIDE SEQUENCE</scope>
    <source>
        <strain evidence="2">MF-1</strain>
    </source>
</reference>